<evidence type="ECO:0000256" key="11">
    <source>
        <dbReference type="ARBA" id="ARBA00022884"/>
    </source>
</evidence>
<feature type="region of interest" description="Disordered" evidence="14">
    <location>
        <begin position="91"/>
        <end position="126"/>
    </location>
</feature>
<dbReference type="Gene3D" id="3.90.70.10">
    <property type="entry name" value="Cysteine proteinases"/>
    <property type="match status" value="1"/>
</dbReference>
<dbReference type="SUPFAM" id="SSF52949">
    <property type="entry name" value="Macro domain-like"/>
    <property type="match status" value="1"/>
</dbReference>
<dbReference type="InterPro" id="IPR028889">
    <property type="entry name" value="USP"/>
</dbReference>
<feature type="region of interest" description="Disordered" evidence="14">
    <location>
        <begin position="261"/>
        <end position="284"/>
    </location>
</feature>
<dbReference type="CDD" id="cd00433">
    <property type="entry name" value="Peptidase_M17"/>
    <property type="match status" value="1"/>
</dbReference>
<protein>
    <recommendedName>
        <fullName evidence="15">USP domain-containing protein</fullName>
    </recommendedName>
</protein>
<dbReference type="Gene3D" id="3.40.220.10">
    <property type="entry name" value="Leucine Aminopeptidase, subunit E, domain 1"/>
    <property type="match status" value="1"/>
</dbReference>
<feature type="domain" description="USP" evidence="15">
    <location>
        <begin position="1067"/>
        <end position="1420"/>
    </location>
</feature>
<dbReference type="InterPro" id="IPR038765">
    <property type="entry name" value="Papain-like_cys_pep_sf"/>
</dbReference>
<keyword evidence="12" id="KW-0689">Ribosomal protein</keyword>
<comment type="caution">
    <text evidence="16">The sequence shown here is derived from an EMBL/GenBank/DDBJ whole genome shotgun (WGS) entry which is preliminary data.</text>
</comment>
<dbReference type="InterPro" id="IPR036164">
    <property type="entry name" value="bL21-like_sf"/>
</dbReference>
<name>A0ABQ8EH30_BRANA</name>
<dbReference type="InterPro" id="IPR001394">
    <property type="entry name" value="Peptidase_C19_UCH"/>
</dbReference>
<dbReference type="Pfam" id="PF00443">
    <property type="entry name" value="UCH"/>
    <property type="match status" value="1"/>
</dbReference>
<evidence type="ECO:0000256" key="3">
    <source>
        <dbReference type="ARBA" id="ARBA00008563"/>
    </source>
</evidence>
<evidence type="ECO:0000256" key="7">
    <source>
        <dbReference type="ARBA" id="ARBA00022438"/>
    </source>
</evidence>
<evidence type="ECO:0000256" key="10">
    <source>
        <dbReference type="ARBA" id="ARBA00022801"/>
    </source>
</evidence>
<evidence type="ECO:0000259" key="15">
    <source>
        <dbReference type="PROSITE" id="PS50235"/>
    </source>
</evidence>
<evidence type="ECO:0000256" key="13">
    <source>
        <dbReference type="ARBA" id="ARBA00023274"/>
    </source>
</evidence>
<keyword evidence="13" id="KW-0687">Ribonucleoprotein</keyword>
<proteinExistence type="inferred from homology"/>
<dbReference type="InterPro" id="IPR001787">
    <property type="entry name" value="Ribosomal_bL21"/>
</dbReference>
<evidence type="ECO:0000256" key="12">
    <source>
        <dbReference type="ARBA" id="ARBA00022980"/>
    </source>
</evidence>
<keyword evidence="7" id="KW-0031">Aminopeptidase</keyword>
<dbReference type="PROSITE" id="PS50235">
    <property type="entry name" value="USP_3"/>
    <property type="match status" value="1"/>
</dbReference>
<keyword evidence="10" id="KW-0378">Hydrolase</keyword>
<dbReference type="PROSITE" id="PS01169">
    <property type="entry name" value="RIBOSOMAL_L21"/>
    <property type="match status" value="1"/>
</dbReference>
<dbReference type="EMBL" id="JAGKQM010000001">
    <property type="protein sequence ID" value="KAH0940996.1"/>
    <property type="molecule type" value="Genomic_DNA"/>
</dbReference>
<comment type="catalytic activity">
    <reaction evidence="2">
        <text>Release of N-terminal proline from a peptide.</text>
        <dbReference type="EC" id="3.4.11.5"/>
    </reaction>
</comment>
<dbReference type="InterPro" id="IPR043472">
    <property type="entry name" value="Macro_dom-like"/>
</dbReference>
<feature type="compositionally biased region" description="Acidic residues" evidence="14">
    <location>
        <begin position="101"/>
        <end position="118"/>
    </location>
</feature>
<sequence>MVRVSVNFKLTKQGQQKPSLVSVNPKPAPMASLRCIRELSRRATTVLSISQTRLISSIRGLELSGTHAAPIQNRSLTTDYFPWYSRSQGRQFASKSNGTDESSDGEDDDEEEEDSAEMEVEREYSPAEKVEAAAEIGYKVMGPLKTSERLFKPYEPVFAVVQIGSHQFKVSNGDSIFTEKLKFCDINDKLTLTKVLLLGSSSQTIIGRPILPEATVHAVVEEHALDEKVLIFKKKRRKNYRRTTGHRQELTKLRITDIQGIEKPEPKTVHKPSKAADTEQPEAELVASSDSDYRLALDSLSPGRAMAHTLAQATLGLTQANSIDHPKVTFAAKDVDVTEWKGDILAVGVTEKDMAKDVNSKFQNPILNKLDAHLGGLLADVSSEEDFSGKPGQSTVLRLPGLGSKRVGLIGLGKTASSPSAFQSLGEAVAAAAKASQASSVAVVLASSESNESKLTSASAIASGTVLGLFEDSRYKSESKKPSLKSVDIIGFGTGPELEKKLKYAEDVSYGVIFGRELVNSPANVLTPAVLADEASNLASMYSDVMTANILNEEQCRELKMGSYLAVAAASANPPRFIHLVYKPSSGPVKTKLALVGKGLTFDSGGYNIKTGPGCLIELMKFDMGGSAAVLGAAKAIGQIKPPGVEVHFIVAACENMISGTGMRPGDVLTASNGKTIEVNNTDAEGRLTLADALVYACNQGVDKVVDLATLTGACIVALGNSMAGIYTPSDELAKEVIAASERSGEKLWRMPMEESYWEMMKSGVADMVNTGGRAGGSITAALFLKQFVDEKVEWMHIDMAGPVWNEKKKAATGFGVATLVEWVFVFGSFTEHETRSLLEQQKPIKAPQNHKEKSVGSIQFGSFNLVTGSSPVNTNGELKKAQAADGVVKSRPSSSHKEDSAVSQKRVDAPRPSSSHKEDRSIQSSVSQKRVDAPRPSSSHKEDRSIQSAASQKRLDTSRPSSSDKVAKLPGKHTSGVPEHVVENGTIKEVSERKPLNNGVAVKAGLEKLCVSDGESDALYKATSSKFQALDSEIFSSDSSPASIPRKNNQMVHTEPAPPLKDFTPRGLINAGNLCFLNATLQALLSCSPFVQLLQGIQLQDIPKAESPTLAAFSEFISELDSPSSSSFRNNVTVVESGRPFTPAMFETVLRNFTPDVLNNMSGRPRQEDAQEFLSFIMDQMHDELLKLRDESPRLTGSKSSVLSSASDDDEWETVGPKNKSAVTRTQSFVPSQLSDIFGGELRSVVKAQGNKDSATVQPYLLLHLDIHSEAVCTIEDALHLFSAPEDLEGYRASVTGKAGVVSARKSIKIQKLSKIMILHLMRFSYGNQGSTKLHKPVHFPLELNLGRYLLASPSNGGLKYELVATITHHGRDPSKGHYTADARRKNNQWLRFDDASVTAIGPKQVLHDQAYVLFYKQV</sequence>
<keyword evidence="9" id="KW-0699">rRNA-binding</keyword>
<evidence type="ECO:0000256" key="6">
    <source>
        <dbReference type="ARBA" id="ARBA00011867"/>
    </source>
</evidence>
<evidence type="ECO:0000256" key="8">
    <source>
        <dbReference type="ARBA" id="ARBA00022670"/>
    </source>
</evidence>
<dbReference type="PRINTS" id="PR00481">
    <property type="entry name" value="LAMNOPPTDASE"/>
</dbReference>
<comment type="subunit">
    <text evidence="6">Homohexamer (dimer of homotrimers).</text>
</comment>
<dbReference type="PROSITE" id="PS00973">
    <property type="entry name" value="USP_2"/>
    <property type="match status" value="1"/>
</dbReference>
<dbReference type="InterPro" id="IPR028909">
    <property type="entry name" value="bL21-like"/>
</dbReference>
<dbReference type="PROSITE" id="PS00631">
    <property type="entry name" value="CYTOSOL_AP"/>
    <property type="match status" value="1"/>
</dbReference>
<keyword evidence="8" id="KW-0645">Protease</keyword>
<dbReference type="Gene3D" id="3.40.630.10">
    <property type="entry name" value="Zn peptidases"/>
    <property type="match status" value="1"/>
</dbReference>
<evidence type="ECO:0000313" key="17">
    <source>
        <dbReference type="Proteomes" id="UP000824890"/>
    </source>
</evidence>
<accession>A0ABQ8EH30</accession>
<evidence type="ECO:0000256" key="5">
    <source>
        <dbReference type="ARBA" id="ARBA00009528"/>
    </source>
</evidence>
<dbReference type="NCBIfam" id="NF002076">
    <property type="entry name" value="PRK00913.2-3"/>
    <property type="match status" value="1"/>
</dbReference>
<keyword evidence="17" id="KW-1185">Reference proteome</keyword>
<dbReference type="InterPro" id="IPR018258">
    <property type="entry name" value="Ribosomal_bL21_CS"/>
</dbReference>
<dbReference type="Pfam" id="PF02789">
    <property type="entry name" value="Peptidase_M17_N"/>
    <property type="match status" value="1"/>
</dbReference>
<dbReference type="HAMAP" id="MF_00181">
    <property type="entry name" value="Cytosol_peptidase_M17"/>
    <property type="match status" value="1"/>
</dbReference>
<evidence type="ECO:0000256" key="4">
    <source>
        <dbReference type="ARBA" id="ARBA00009085"/>
    </source>
</evidence>
<dbReference type="SUPFAM" id="SSF54001">
    <property type="entry name" value="Cysteine proteinases"/>
    <property type="match status" value="1"/>
</dbReference>
<feature type="compositionally biased region" description="Polar residues" evidence="14">
    <location>
        <begin position="1039"/>
        <end position="1053"/>
    </location>
</feature>
<evidence type="ECO:0000256" key="1">
    <source>
        <dbReference type="ARBA" id="ARBA00000135"/>
    </source>
</evidence>
<comment type="similarity">
    <text evidence="5">Belongs to the peptidase M17 family.</text>
</comment>
<dbReference type="SUPFAM" id="SSF141091">
    <property type="entry name" value="L21p-like"/>
    <property type="match status" value="1"/>
</dbReference>
<comment type="similarity">
    <text evidence="4">Belongs to the peptidase C19 family.</text>
</comment>
<feature type="region of interest" description="Disordered" evidence="14">
    <location>
        <begin position="1196"/>
        <end position="1219"/>
    </location>
</feature>
<comment type="similarity">
    <text evidence="3">Belongs to the bacterial ribosomal protein bL21 family.</text>
</comment>
<dbReference type="InterPro" id="IPR011356">
    <property type="entry name" value="Leucine_aapep/pepB"/>
</dbReference>
<keyword evidence="11" id="KW-0694">RNA-binding</keyword>
<dbReference type="NCBIfam" id="TIGR00061">
    <property type="entry name" value="L21"/>
    <property type="match status" value="1"/>
</dbReference>
<gene>
    <name evidence="16" type="ORF">HID58_000633</name>
</gene>
<dbReference type="Pfam" id="PF00883">
    <property type="entry name" value="Peptidase_M17"/>
    <property type="match status" value="1"/>
</dbReference>
<evidence type="ECO:0000256" key="9">
    <source>
        <dbReference type="ARBA" id="ARBA00022730"/>
    </source>
</evidence>
<dbReference type="PANTHER" id="PTHR11963:SF23">
    <property type="entry name" value="CYTOSOL AMINOPEPTIDASE"/>
    <property type="match status" value="1"/>
</dbReference>
<dbReference type="InterPro" id="IPR008283">
    <property type="entry name" value="Peptidase_M17_N"/>
</dbReference>
<dbReference type="HAMAP" id="MF_01363">
    <property type="entry name" value="Ribosomal_bL21"/>
    <property type="match status" value="1"/>
</dbReference>
<dbReference type="Pfam" id="PF00829">
    <property type="entry name" value="Ribosomal_L21p"/>
    <property type="match status" value="1"/>
</dbReference>
<dbReference type="Proteomes" id="UP000824890">
    <property type="component" value="Unassembled WGS sequence"/>
</dbReference>
<reference evidence="16 17" key="1">
    <citation type="submission" date="2021-05" db="EMBL/GenBank/DDBJ databases">
        <title>Genome Assembly of Synthetic Allotetraploid Brassica napus Reveals Homoeologous Exchanges between Subgenomes.</title>
        <authorList>
            <person name="Davis J.T."/>
        </authorList>
    </citation>
    <scope>NUCLEOTIDE SEQUENCE [LARGE SCALE GENOMIC DNA]</scope>
    <source>
        <strain evidence="17">cv. Da-Ae</strain>
        <tissue evidence="16">Seedling</tissue>
    </source>
</reference>
<feature type="compositionally biased region" description="Basic and acidic residues" evidence="14">
    <location>
        <begin position="896"/>
        <end position="922"/>
    </location>
</feature>
<evidence type="ECO:0000256" key="14">
    <source>
        <dbReference type="SAM" id="MobiDB-lite"/>
    </source>
</evidence>
<dbReference type="InterPro" id="IPR018200">
    <property type="entry name" value="USP_CS"/>
</dbReference>
<organism evidence="16 17">
    <name type="scientific">Brassica napus</name>
    <name type="common">Rape</name>
    <dbReference type="NCBI Taxonomy" id="3708"/>
    <lineage>
        <taxon>Eukaryota</taxon>
        <taxon>Viridiplantae</taxon>
        <taxon>Streptophyta</taxon>
        <taxon>Embryophyta</taxon>
        <taxon>Tracheophyta</taxon>
        <taxon>Spermatophyta</taxon>
        <taxon>Magnoliopsida</taxon>
        <taxon>eudicotyledons</taxon>
        <taxon>Gunneridae</taxon>
        <taxon>Pentapetalae</taxon>
        <taxon>rosids</taxon>
        <taxon>malvids</taxon>
        <taxon>Brassicales</taxon>
        <taxon>Brassicaceae</taxon>
        <taxon>Brassiceae</taxon>
        <taxon>Brassica</taxon>
    </lineage>
</organism>
<dbReference type="SUPFAM" id="SSF53187">
    <property type="entry name" value="Zn-dependent exopeptidases"/>
    <property type="match status" value="1"/>
</dbReference>
<evidence type="ECO:0000256" key="2">
    <source>
        <dbReference type="ARBA" id="ARBA00001585"/>
    </source>
</evidence>
<evidence type="ECO:0000313" key="16">
    <source>
        <dbReference type="EMBL" id="KAH0940996.1"/>
    </source>
</evidence>
<dbReference type="InterPro" id="IPR023042">
    <property type="entry name" value="Peptidase_M17_leu_NH2_pept"/>
</dbReference>
<dbReference type="PROSITE" id="PS00972">
    <property type="entry name" value="USP_1"/>
    <property type="match status" value="1"/>
</dbReference>
<feature type="compositionally biased region" description="Basic and acidic residues" evidence="14">
    <location>
        <begin position="930"/>
        <end position="946"/>
    </location>
</feature>
<comment type="catalytic activity">
    <reaction evidence="1">
        <text>Release of an N-terminal amino acid, Xaa-|-Yaa-, in which Xaa is preferably Leu, but may be other amino acids including Pro although not Arg or Lys, and Yaa may be Pro. Amino acid amides and methyl esters are also readily hydrolyzed, but rates on arylamides are exceedingly low.</text>
        <dbReference type="EC" id="3.4.11.1"/>
    </reaction>
</comment>
<dbReference type="InterPro" id="IPR000819">
    <property type="entry name" value="Peptidase_M17_C"/>
</dbReference>
<feature type="region of interest" description="Disordered" evidence="14">
    <location>
        <begin position="1039"/>
        <end position="1059"/>
    </location>
</feature>
<feature type="region of interest" description="Disordered" evidence="14">
    <location>
        <begin position="875"/>
        <end position="987"/>
    </location>
</feature>
<dbReference type="PANTHER" id="PTHR11963">
    <property type="entry name" value="LEUCINE AMINOPEPTIDASE-RELATED"/>
    <property type="match status" value="1"/>
</dbReference>